<dbReference type="CDD" id="cd02651">
    <property type="entry name" value="nuc_hydro_IU_UC_XIUA"/>
    <property type="match status" value="1"/>
</dbReference>
<proteinExistence type="predicted"/>
<accession>A0AA42CKG1</accession>
<reference evidence="4" key="2">
    <citation type="submission" date="2022-10" db="EMBL/GenBank/DDBJ databases">
        <authorList>
            <person name="Trinh H.N."/>
        </authorList>
    </citation>
    <scope>NUCLEOTIDE SEQUENCE</scope>
    <source>
        <strain evidence="4">RN2-1</strain>
    </source>
</reference>
<evidence type="ECO:0000256" key="2">
    <source>
        <dbReference type="ARBA" id="ARBA00023295"/>
    </source>
</evidence>
<dbReference type="Proteomes" id="UP001165679">
    <property type="component" value="Unassembled WGS sequence"/>
</dbReference>
<dbReference type="GO" id="GO:0008477">
    <property type="term" value="F:purine nucleosidase activity"/>
    <property type="evidence" value="ECO:0007669"/>
    <property type="project" value="TreeGrafter"/>
</dbReference>
<dbReference type="AlphaFoldDB" id="A0AA42CKG1"/>
<dbReference type="InterPro" id="IPR023186">
    <property type="entry name" value="IUNH"/>
</dbReference>
<protein>
    <submittedName>
        <fullName evidence="4">Nucleoside hydrolase</fullName>
    </submittedName>
</protein>
<evidence type="ECO:0000313" key="4">
    <source>
        <dbReference type="EMBL" id="MCW3477872.1"/>
    </source>
</evidence>
<keyword evidence="2" id="KW-0326">Glycosidase</keyword>
<keyword evidence="1 4" id="KW-0378">Hydrolase</keyword>
<dbReference type="PANTHER" id="PTHR12304">
    <property type="entry name" value="INOSINE-URIDINE PREFERRING NUCLEOSIDE HYDROLASE"/>
    <property type="match status" value="1"/>
</dbReference>
<dbReference type="PROSITE" id="PS01247">
    <property type="entry name" value="IUNH"/>
    <property type="match status" value="1"/>
</dbReference>
<dbReference type="EMBL" id="JAPDNT010000059">
    <property type="protein sequence ID" value="MCW3477872.1"/>
    <property type="molecule type" value="Genomic_DNA"/>
</dbReference>
<dbReference type="Pfam" id="PF01156">
    <property type="entry name" value="IU_nuc_hydro"/>
    <property type="match status" value="1"/>
</dbReference>
<dbReference type="InterPro" id="IPR015910">
    <property type="entry name" value="I/U_nuclsd_hydro_CS"/>
</dbReference>
<evidence type="ECO:0000259" key="3">
    <source>
        <dbReference type="Pfam" id="PF01156"/>
    </source>
</evidence>
<organism evidence="4 5">
    <name type="scientific">Limobrevibacterium gyesilva</name>
    <dbReference type="NCBI Taxonomy" id="2991712"/>
    <lineage>
        <taxon>Bacteria</taxon>
        <taxon>Pseudomonadati</taxon>
        <taxon>Pseudomonadota</taxon>
        <taxon>Alphaproteobacteria</taxon>
        <taxon>Acetobacterales</taxon>
        <taxon>Acetobacteraceae</taxon>
        <taxon>Limobrevibacterium</taxon>
    </lineage>
</organism>
<dbReference type="RefSeq" id="WP_264716852.1">
    <property type="nucleotide sequence ID" value="NZ_JAPDNT010000059.1"/>
</dbReference>
<name>A0AA42CKG1_9PROT</name>
<keyword evidence="5" id="KW-1185">Reference proteome</keyword>
<dbReference type="GO" id="GO:0006152">
    <property type="term" value="P:purine nucleoside catabolic process"/>
    <property type="evidence" value="ECO:0007669"/>
    <property type="project" value="TreeGrafter"/>
</dbReference>
<dbReference type="PANTHER" id="PTHR12304:SF4">
    <property type="entry name" value="URIDINE NUCLEOSIDASE"/>
    <property type="match status" value="1"/>
</dbReference>
<evidence type="ECO:0000313" key="5">
    <source>
        <dbReference type="Proteomes" id="UP001165679"/>
    </source>
</evidence>
<dbReference type="Gene3D" id="3.90.245.10">
    <property type="entry name" value="Ribonucleoside hydrolase-like"/>
    <property type="match status" value="1"/>
</dbReference>
<dbReference type="InterPro" id="IPR001910">
    <property type="entry name" value="Inosine/uridine_hydrolase_dom"/>
</dbReference>
<dbReference type="GO" id="GO:0005829">
    <property type="term" value="C:cytosol"/>
    <property type="evidence" value="ECO:0007669"/>
    <property type="project" value="TreeGrafter"/>
</dbReference>
<dbReference type="InterPro" id="IPR036452">
    <property type="entry name" value="Ribo_hydro-like"/>
</dbReference>
<comment type="caution">
    <text evidence="4">The sequence shown here is derived from an EMBL/GenBank/DDBJ whole genome shotgun (WGS) entry which is preliminary data.</text>
</comment>
<reference evidence="4" key="1">
    <citation type="submission" date="2022-09" db="EMBL/GenBank/DDBJ databases">
        <title>Rhodovastum sp. nov. RN2-1 isolated from soil in Seongnam, South Korea.</title>
        <authorList>
            <person name="Le N.T."/>
        </authorList>
    </citation>
    <scope>NUCLEOTIDE SEQUENCE</scope>
    <source>
        <strain evidence="4">RN2-1</strain>
    </source>
</reference>
<gene>
    <name evidence="4" type="ORF">OL599_25315</name>
</gene>
<dbReference type="GO" id="GO:0045437">
    <property type="term" value="F:uridine nucleosidase activity"/>
    <property type="evidence" value="ECO:0007669"/>
    <property type="project" value="UniProtKB-ARBA"/>
</dbReference>
<evidence type="ECO:0000256" key="1">
    <source>
        <dbReference type="ARBA" id="ARBA00022801"/>
    </source>
</evidence>
<feature type="domain" description="Inosine/uridine-preferring nucleoside hydrolase" evidence="3">
    <location>
        <begin position="6"/>
        <end position="303"/>
    </location>
</feature>
<sequence>MPPRPIVIDTDPGVDDAIAILLALASPELELVAVHTVAGNCPLADATGNALRVLELAGRADIPVHAGCPRPLLREQIFGKFHGRGGLGGTVLPAPRQGVAPGHAAQRLIEVSHAARATGRPLTVCPIGPLTNLAAAIALDPTVAAAWDKVVVMGGGFRVPGNRTPYAEFNILADPHAARMVLNSGADIVMMPLDLTHQAMATPARIERLRAAGGRIAAAVVELLTFWDRGDIERFGEPGGPLHDPTVIGYLLAPELFQGKRVHVDVDCETPERYGHMVADWYGQTDRPANATVMTKLDAEGFFALLTRRLAALE</sequence>
<dbReference type="SUPFAM" id="SSF53590">
    <property type="entry name" value="Nucleoside hydrolase"/>
    <property type="match status" value="1"/>
</dbReference>